<evidence type="ECO:0000256" key="1">
    <source>
        <dbReference type="ARBA" id="ARBA00004651"/>
    </source>
</evidence>
<dbReference type="Pfam" id="PF02653">
    <property type="entry name" value="BPD_transp_2"/>
    <property type="match status" value="1"/>
</dbReference>
<keyword evidence="2" id="KW-1003">Cell membrane</keyword>
<keyword evidence="5 6" id="KW-0472">Membrane</keyword>
<dbReference type="OrthoDB" id="9778389at2"/>
<feature type="transmembrane region" description="Helical" evidence="6">
    <location>
        <begin position="16"/>
        <end position="35"/>
    </location>
</feature>
<feature type="transmembrane region" description="Helical" evidence="6">
    <location>
        <begin position="219"/>
        <end position="240"/>
    </location>
</feature>
<organism evidence="7 8">
    <name type="scientific">Eubacterium coprostanoligenes</name>
    <dbReference type="NCBI Taxonomy" id="290054"/>
    <lineage>
        <taxon>Bacteria</taxon>
        <taxon>Bacillati</taxon>
        <taxon>Bacillota</taxon>
        <taxon>Clostridia</taxon>
        <taxon>Eubacteriales</taxon>
        <taxon>Eubacteriaceae</taxon>
        <taxon>Eubacterium</taxon>
    </lineage>
</organism>
<dbReference type="PANTHER" id="PTHR32196">
    <property type="entry name" value="ABC TRANSPORTER PERMEASE PROTEIN YPHD-RELATED-RELATED"/>
    <property type="match status" value="1"/>
</dbReference>
<keyword evidence="4 6" id="KW-1133">Transmembrane helix</keyword>
<evidence type="ECO:0000256" key="6">
    <source>
        <dbReference type="SAM" id="Phobius"/>
    </source>
</evidence>
<dbReference type="GO" id="GO:0022857">
    <property type="term" value="F:transmembrane transporter activity"/>
    <property type="evidence" value="ECO:0007669"/>
    <property type="project" value="InterPro"/>
</dbReference>
<dbReference type="AlphaFoldDB" id="A0A1T4JW17"/>
<evidence type="ECO:0000313" key="8">
    <source>
        <dbReference type="Proteomes" id="UP000190657"/>
    </source>
</evidence>
<dbReference type="PANTHER" id="PTHR32196:SF69">
    <property type="entry name" value="BRANCHED-CHAIN AMINO ACID TRANSPORT SYSTEM, PERMEASE PROTEIN"/>
    <property type="match status" value="1"/>
</dbReference>
<dbReference type="GO" id="GO:0005886">
    <property type="term" value="C:plasma membrane"/>
    <property type="evidence" value="ECO:0007669"/>
    <property type="project" value="UniProtKB-SubCell"/>
</dbReference>
<evidence type="ECO:0000256" key="5">
    <source>
        <dbReference type="ARBA" id="ARBA00023136"/>
    </source>
</evidence>
<keyword evidence="8" id="KW-1185">Reference proteome</keyword>
<comment type="subcellular location">
    <subcellularLocation>
        <location evidence="1">Cell membrane</location>
        <topology evidence="1">Multi-pass membrane protein</topology>
    </subcellularLocation>
</comment>
<dbReference type="EMBL" id="FUWW01000001">
    <property type="protein sequence ID" value="SJZ34353.1"/>
    <property type="molecule type" value="Genomic_DNA"/>
</dbReference>
<dbReference type="InterPro" id="IPR001851">
    <property type="entry name" value="ABC_transp_permease"/>
</dbReference>
<evidence type="ECO:0000256" key="3">
    <source>
        <dbReference type="ARBA" id="ARBA00022692"/>
    </source>
</evidence>
<reference evidence="7 8" key="1">
    <citation type="submission" date="2017-02" db="EMBL/GenBank/DDBJ databases">
        <authorList>
            <person name="Peterson S.W."/>
        </authorList>
    </citation>
    <scope>NUCLEOTIDE SEQUENCE [LARGE SCALE GENOMIC DNA]</scope>
    <source>
        <strain evidence="7 8">ATCC 51222</strain>
    </source>
</reference>
<keyword evidence="3 6" id="KW-0812">Transmembrane</keyword>
<feature type="transmembrane region" description="Helical" evidence="6">
    <location>
        <begin position="247"/>
        <end position="268"/>
    </location>
</feature>
<protein>
    <submittedName>
        <fullName evidence="7">Putative ABC transport system permease protein</fullName>
    </submittedName>
</protein>
<evidence type="ECO:0000256" key="2">
    <source>
        <dbReference type="ARBA" id="ARBA00022475"/>
    </source>
</evidence>
<dbReference type="STRING" id="290054.SAMN02745114_00149"/>
<accession>A0A1T4JW17</accession>
<gene>
    <name evidence="7" type="ORF">SAMN02745114_00149</name>
</gene>
<evidence type="ECO:0000313" key="7">
    <source>
        <dbReference type="EMBL" id="SJZ34353.1"/>
    </source>
</evidence>
<feature type="transmembrane region" description="Helical" evidence="6">
    <location>
        <begin position="144"/>
        <end position="163"/>
    </location>
</feature>
<feature type="transmembrane region" description="Helical" evidence="6">
    <location>
        <begin position="274"/>
        <end position="293"/>
    </location>
</feature>
<proteinExistence type="predicted"/>
<evidence type="ECO:0000256" key="4">
    <source>
        <dbReference type="ARBA" id="ARBA00022989"/>
    </source>
</evidence>
<dbReference type="RefSeq" id="WP_078767661.1">
    <property type="nucleotide sequence ID" value="NZ_FUWW01000001.1"/>
</dbReference>
<feature type="transmembrane region" description="Helical" evidence="6">
    <location>
        <begin position="94"/>
        <end position="112"/>
    </location>
</feature>
<dbReference type="Proteomes" id="UP000190657">
    <property type="component" value="Unassembled WGS sequence"/>
</dbReference>
<feature type="transmembrane region" description="Helical" evidence="6">
    <location>
        <begin position="189"/>
        <end position="213"/>
    </location>
</feature>
<dbReference type="CDD" id="cd06574">
    <property type="entry name" value="TM_PBP1_branched-chain-AA_like"/>
    <property type="match status" value="1"/>
</dbReference>
<name>A0A1T4JW17_9FIRM</name>
<sequence>MSTLASIFDAGQMQTVLELGLISSLTVLALFLSYTMLNVCDLSTDGCFTFGAAVGAIVALNGHPLLSIPLAMLAGVASGFITAILQTVLGIDSLLAGIVVNTGLYSINIAVMKKSSLLNLNSSDTVFSLLKAKLEGTALEGKQTLIIAFLAVFFVVLFLSVFLKTKLGLSIRATGNNPDMVKSSSINPIVTTIIGLCIANSFTALSGCLLAQAQKQAEINIGTGMVTVALASLLIGGVFVRRGKIPLRAIGAVLGAVVFRLVYQIAIGLHMPPFMLKFVSSIIVIIAIAGPYLKTKLPEYVRKAKVRVGKKVQ</sequence>